<dbReference type="Proteomes" id="UP000551327">
    <property type="component" value="Unassembled WGS sequence"/>
</dbReference>
<accession>A0A7X1FX56</accession>
<keyword evidence="2" id="KW-0378">Hydrolase</keyword>
<dbReference type="PANTHER" id="PTHR43689">
    <property type="entry name" value="HYDROLASE"/>
    <property type="match status" value="1"/>
</dbReference>
<dbReference type="RefSeq" id="WP_185678364.1">
    <property type="nucleotide sequence ID" value="NZ_JACLAX010000003.1"/>
</dbReference>
<reference evidence="2 3" key="1">
    <citation type="submission" date="2020-08" db="EMBL/GenBank/DDBJ databases">
        <title>The genome sequence of type strain Novosphingobium piscinae KCTC 42194.</title>
        <authorList>
            <person name="Liu Y."/>
        </authorList>
    </citation>
    <scope>NUCLEOTIDE SEQUENCE [LARGE SCALE GENOMIC DNA]</scope>
    <source>
        <strain evidence="2 3">KCTC 42194</strain>
    </source>
</reference>
<protein>
    <submittedName>
        <fullName evidence="2">Alpha/beta fold hydrolase</fullName>
    </submittedName>
</protein>
<dbReference type="InterPro" id="IPR017497">
    <property type="entry name" value="BchO"/>
</dbReference>
<dbReference type="InterPro" id="IPR000073">
    <property type="entry name" value="AB_hydrolase_1"/>
</dbReference>
<evidence type="ECO:0000313" key="3">
    <source>
        <dbReference type="Proteomes" id="UP000551327"/>
    </source>
</evidence>
<evidence type="ECO:0000259" key="1">
    <source>
        <dbReference type="Pfam" id="PF00561"/>
    </source>
</evidence>
<feature type="domain" description="AB hydrolase-1" evidence="1">
    <location>
        <begin position="38"/>
        <end position="282"/>
    </location>
</feature>
<keyword evidence="3" id="KW-1185">Reference proteome</keyword>
<dbReference type="InterPro" id="IPR029058">
    <property type="entry name" value="AB_hydrolase_fold"/>
</dbReference>
<sequence>MSVLRWEVEGRNWPHRAASRFVSAAGLRWHVQIMGSGPPLVLLHGTGAATHSWREVLPLLAADYTVIAPDLPGHGFTTGRPRGGLSLPGMAEAVAGLLAALDAAHPAGIVGHSAGAAVALQIVRQADPQDRAAAAIPLVGLNPALMPFPGLAARLFPSLARLLFVNPLVPRMMAGIASLPGEPERFLERATGSSVDAAGLAGYRTLFRNPGHCAGAIEMMASWDLEGLSGALATLTNPVLLVHAERDSAVPLDSIERAAVRLPHARLDVWPALGHLAHEQRPDLAALAIRRHVEAERDVRHGLATADREGTG</sequence>
<dbReference type="PRINTS" id="PR00111">
    <property type="entry name" value="ABHYDROLASE"/>
</dbReference>
<comment type="caution">
    <text evidence="2">The sequence shown here is derived from an EMBL/GenBank/DDBJ whole genome shotgun (WGS) entry which is preliminary data.</text>
</comment>
<gene>
    <name evidence="2" type="ORF">H7F53_05010</name>
</gene>
<dbReference type="NCBIfam" id="TIGR03056">
    <property type="entry name" value="bchO_mg_che_rel"/>
    <property type="match status" value="1"/>
</dbReference>
<dbReference type="GO" id="GO:0016787">
    <property type="term" value="F:hydrolase activity"/>
    <property type="evidence" value="ECO:0007669"/>
    <property type="project" value="UniProtKB-KW"/>
</dbReference>
<evidence type="ECO:0000313" key="2">
    <source>
        <dbReference type="EMBL" id="MBC2668499.1"/>
    </source>
</evidence>
<dbReference type="EMBL" id="JACLAX010000003">
    <property type="protein sequence ID" value="MBC2668499.1"/>
    <property type="molecule type" value="Genomic_DNA"/>
</dbReference>
<dbReference type="SUPFAM" id="SSF53474">
    <property type="entry name" value="alpha/beta-Hydrolases"/>
    <property type="match status" value="1"/>
</dbReference>
<dbReference type="AlphaFoldDB" id="A0A7X1FX56"/>
<dbReference type="PANTHER" id="PTHR43689:SF8">
    <property type="entry name" value="ALPHA_BETA-HYDROLASES SUPERFAMILY PROTEIN"/>
    <property type="match status" value="1"/>
</dbReference>
<proteinExistence type="predicted"/>
<dbReference type="Gene3D" id="3.40.50.1820">
    <property type="entry name" value="alpha/beta hydrolase"/>
    <property type="match status" value="1"/>
</dbReference>
<organism evidence="2 3">
    <name type="scientific">Novosphingobium piscinae</name>
    <dbReference type="NCBI Taxonomy" id="1507448"/>
    <lineage>
        <taxon>Bacteria</taxon>
        <taxon>Pseudomonadati</taxon>
        <taxon>Pseudomonadota</taxon>
        <taxon>Alphaproteobacteria</taxon>
        <taxon>Sphingomonadales</taxon>
        <taxon>Sphingomonadaceae</taxon>
        <taxon>Novosphingobium</taxon>
    </lineage>
</organism>
<dbReference type="Pfam" id="PF00561">
    <property type="entry name" value="Abhydrolase_1"/>
    <property type="match status" value="1"/>
</dbReference>
<name>A0A7X1FX56_9SPHN</name>